<keyword evidence="3" id="KW-1003">Cell membrane</keyword>
<evidence type="ECO:0000313" key="11">
    <source>
        <dbReference type="EMBL" id="EHO74169.1"/>
    </source>
</evidence>
<keyword evidence="4" id="KW-0410">Iron transport</keyword>
<evidence type="ECO:0000256" key="4">
    <source>
        <dbReference type="ARBA" id="ARBA00022496"/>
    </source>
</evidence>
<evidence type="ECO:0000313" key="12">
    <source>
        <dbReference type="Proteomes" id="UP000016023"/>
    </source>
</evidence>
<name>H1Q092_9BACT</name>
<dbReference type="Pfam" id="PF00005">
    <property type="entry name" value="ABC_tran"/>
    <property type="match status" value="1"/>
</dbReference>
<dbReference type="FunFam" id="3.40.50.300:FF:000134">
    <property type="entry name" value="Iron-enterobactin ABC transporter ATP-binding protein"/>
    <property type="match status" value="1"/>
</dbReference>
<reference evidence="11 12" key="1">
    <citation type="submission" date="2011-12" db="EMBL/GenBank/DDBJ databases">
        <title>The Genome Sequence of Prevotella micans F0438.</title>
        <authorList>
            <consortium name="The Broad Institute Genome Sequencing Platform"/>
            <person name="Earl A."/>
            <person name="Ward D."/>
            <person name="Feldgarden M."/>
            <person name="Gevers D."/>
            <person name="Izard J."/>
            <person name="Baranova O.V."/>
            <person name="Blanton J.M."/>
            <person name="Wade W.G."/>
            <person name="Dewhirst F.E."/>
            <person name="Young S.K."/>
            <person name="Zeng Q."/>
            <person name="Gargeya S."/>
            <person name="Fitzgerald M."/>
            <person name="Haas B."/>
            <person name="Abouelleil A."/>
            <person name="Alvarado L."/>
            <person name="Arachchi H.M."/>
            <person name="Berlin A."/>
            <person name="Chapman S.B."/>
            <person name="Gearin G."/>
            <person name="Goldberg J."/>
            <person name="Griggs A."/>
            <person name="Gujja S."/>
            <person name="Hansen M."/>
            <person name="Heiman D."/>
            <person name="Howarth C."/>
            <person name="Larimer J."/>
            <person name="Lui A."/>
            <person name="MacDonald P.J.P."/>
            <person name="McCowen C."/>
            <person name="Montmayeur A."/>
            <person name="Murphy C."/>
            <person name="Neiman D."/>
            <person name="Pearson M."/>
            <person name="Priest M."/>
            <person name="Roberts A."/>
            <person name="Saif S."/>
            <person name="Shea T."/>
            <person name="Sisk P."/>
            <person name="Stolte C."/>
            <person name="Sykes S."/>
            <person name="Wortman J."/>
            <person name="Nusbaum C."/>
            <person name="Birren B."/>
        </authorList>
    </citation>
    <scope>NUCLEOTIDE SEQUENCE [LARGE SCALE GENOMIC DNA]</scope>
    <source>
        <strain evidence="11 12">F0438</strain>
    </source>
</reference>
<sequence>MNITLSNLSIGYRGHQPILSGINATISQGQFTCLVGQNGAGKSTLLKTIAGFVPRRSGELSINGHDIAQLSQHQRARLIGIVLTGRTDIEHLTVHETVGLGRTPYTGFFGKLTSHDTRIIAQALAITGIENLASRRLSTLSDGELQKTMIARTLAQQTPIILLDEPTAFLDYHSRIELFRLLNTLTSQNNKLIILSTHDLELAARFADKLFEIKNGKLHPISSVELNHNIKSMFES</sequence>
<organism evidence="11 12">
    <name type="scientific">Prevotella micans F0438</name>
    <dbReference type="NCBI Taxonomy" id="883158"/>
    <lineage>
        <taxon>Bacteria</taxon>
        <taxon>Pseudomonadati</taxon>
        <taxon>Bacteroidota</taxon>
        <taxon>Bacteroidia</taxon>
        <taxon>Bacteroidales</taxon>
        <taxon>Prevotellaceae</taxon>
        <taxon>Prevotella</taxon>
    </lineage>
</organism>
<evidence type="ECO:0000256" key="8">
    <source>
        <dbReference type="ARBA" id="ARBA00023065"/>
    </source>
</evidence>
<evidence type="ECO:0000256" key="6">
    <source>
        <dbReference type="ARBA" id="ARBA00022840"/>
    </source>
</evidence>
<keyword evidence="5" id="KW-0547">Nucleotide-binding</keyword>
<dbReference type="CDD" id="cd03214">
    <property type="entry name" value="ABC_Iron-Siderophores_B12_Hemin"/>
    <property type="match status" value="1"/>
</dbReference>
<dbReference type="SUPFAM" id="SSF52540">
    <property type="entry name" value="P-loop containing nucleoside triphosphate hydrolases"/>
    <property type="match status" value="1"/>
</dbReference>
<keyword evidence="6" id="KW-0067">ATP-binding</keyword>
<evidence type="ECO:0000256" key="9">
    <source>
        <dbReference type="ARBA" id="ARBA00023136"/>
    </source>
</evidence>
<keyword evidence="2" id="KW-0813">Transport</keyword>
<dbReference type="GO" id="GO:0016887">
    <property type="term" value="F:ATP hydrolysis activity"/>
    <property type="evidence" value="ECO:0007669"/>
    <property type="project" value="InterPro"/>
</dbReference>
<dbReference type="EMBL" id="AGWK01000009">
    <property type="protein sequence ID" value="EHO74169.1"/>
    <property type="molecule type" value="Genomic_DNA"/>
</dbReference>
<dbReference type="HOGENOM" id="CLU_000604_1_11_10"/>
<gene>
    <name evidence="11" type="ORF">HMPREF9140_00330</name>
</gene>
<dbReference type="RefSeq" id="WP_006951285.1">
    <property type="nucleotide sequence ID" value="NZ_JH594521.1"/>
</dbReference>
<keyword evidence="9" id="KW-0472">Membrane</keyword>
<dbReference type="Proteomes" id="UP000016023">
    <property type="component" value="Unassembled WGS sequence"/>
</dbReference>
<evidence type="ECO:0000259" key="10">
    <source>
        <dbReference type="PROSITE" id="PS50893"/>
    </source>
</evidence>
<dbReference type="Gene3D" id="3.40.50.300">
    <property type="entry name" value="P-loop containing nucleotide triphosphate hydrolases"/>
    <property type="match status" value="1"/>
</dbReference>
<dbReference type="SMART" id="SM00382">
    <property type="entry name" value="AAA"/>
    <property type="match status" value="1"/>
</dbReference>
<comment type="subcellular location">
    <subcellularLocation>
        <location evidence="1">Cell membrane</location>
        <topology evidence="1">Peripheral membrane protein</topology>
    </subcellularLocation>
</comment>
<dbReference type="AlphaFoldDB" id="H1Q092"/>
<dbReference type="PANTHER" id="PTHR42771:SF2">
    <property type="entry name" value="IRON(3+)-HYDROXAMATE IMPORT ATP-BINDING PROTEIN FHUC"/>
    <property type="match status" value="1"/>
</dbReference>
<dbReference type="InterPro" id="IPR003439">
    <property type="entry name" value="ABC_transporter-like_ATP-bd"/>
</dbReference>
<dbReference type="PROSITE" id="PS50893">
    <property type="entry name" value="ABC_TRANSPORTER_2"/>
    <property type="match status" value="1"/>
</dbReference>
<dbReference type="GO" id="GO:0006826">
    <property type="term" value="P:iron ion transport"/>
    <property type="evidence" value="ECO:0007669"/>
    <property type="project" value="UniProtKB-KW"/>
</dbReference>
<dbReference type="STRING" id="883158.HMPREF9140_00330"/>
<dbReference type="GO" id="GO:0005886">
    <property type="term" value="C:plasma membrane"/>
    <property type="evidence" value="ECO:0007669"/>
    <property type="project" value="UniProtKB-SubCell"/>
</dbReference>
<evidence type="ECO:0000256" key="2">
    <source>
        <dbReference type="ARBA" id="ARBA00022448"/>
    </source>
</evidence>
<comment type="caution">
    <text evidence="11">The sequence shown here is derived from an EMBL/GenBank/DDBJ whole genome shotgun (WGS) entry which is preliminary data.</text>
</comment>
<accession>H1Q092</accession>
<dbReference type="PATRIC" id="fig|883158.3.peg.341"/>
<keyword evidence="8" id="KW-0406">Ion transport</keyword>
<proteinExistence type="predicted"/>
<dbReference type="PANTHER" id="PTHR42771">
    <property type="entry name" value="IRON(3+)-HYDROXAMATE IMPORT ATP-BINDING PROTEIN FHUC"/>
    <property type="match status" value="1"/>
</dbReference>
<evidence type="ECO:0000256" key="7">
    <source>
        <dbReference type="ARBA" id="ARBA00023004"/>
    </source>
</evidence>
<keyword evidence="7" id="KW-0408">Iron</keyword>
<dbReference type="eggNOG" id="COG1120">
    <property type="taxonomic scope" value="Bacteria"/>
</dbReference>
<dbReference type="InterPro" id="IPR051535">
    <property type="entry name" value="Siderophore_ABC-ATPase"/>
</dbReference>
<dbReference type="InterPro" id="IPR003593">
    <property type="entry name" value="AAA+_ATPase"/>
</dbReference>
<dbReference type="InterPro" id="IPR027417">
    <property type="entry name" value="P-loop_NTPase"/>
</dbReference>
<evidence type="ECO:0000256" key="5">
    <source>
        <dbReference type="ARBA" id="ARBA00022741"/>
    </source>
</evidence>
<evidence type="ECO:0000256" key="1">
    <source>
        <dbReference type="ARBA" id="ARBA00004202"/>
    </source>
</evidence>
<evidence type="ECO:0000256" key="3">
    <source>
        <dbReference type="ARBA" id="ARBA00022475"/>
    </source>
</evidence>
<dbReference type="GO" id="GO:0005524">
    <property type="term" value="F:ATP binding"/>
    <property type="evidence" value="ECO:0007669"/>
    <property type="project" value="UniProtKB-KW"/>
</dbReference>
<keyword evidence="12" id="KW-1185">Reference proteome</keyword>
<protein>
    <recommendedName>
        <fullName evidence="10">ABC transporter domain-containing protein</fullName>
    </recommendedName>
</protein>
<feature type="domain" description="ABC transporter" evidence="10">
    <location>
        <begin position="3"/>
        <end position="236"/>
    </location>
</feature>